<keyword evidence="4" id="KW-1185">Reference proteome</keyword>
<dbReference type="EMBL" id="ABVL01000026">
    <property type="protein sequence ID" value="EDY16910.1"/>
    <property type="molecule type" value="Genomic_DNA"/>
</dbReference>
<name>B4D9E9_9BACT</name>
<dbReference type="Proteomes" id="UP000005824">
    <property type="component" value="Unassembled WGS sequence"/>
</dbReference>
<feature type="transmembrane region" description="Helical" evidence="2">
    <location>
        <begin position="98"/>
        <end position="118"/>
    </location>
</feature>
<proteinExistence type="predicted"/>
<feature type="compositionally biased region" description="Pro residues" evidence="1">
    <location>
        <begin position="178"/>
        <end position="211"/>
    </location>
</feature>
<dbReference type="InParanoid" id="B4D9E9"/>
<evidence type="ECO:0000313" key="3">
    <source>
        <dbReference type="EMBL" id="EDY16910.1"/>
    </source>
</evidence>
<dbReference type="AlphaFoldDB" id="B4D9E9"/>
<feature type="compositionally biased region" description="Polar residues" evidence="1">
    <location>
        <begin position="146"/>
        <end position="162"/>
    </location>
</feature>
<keyword evidence="2" id="KW-0472">Membrane</keyword>
<organism evidence="3 4">
    <name type="scientific">Chthoniobacter flavus Ellin428</name>
    <dbReference type="NCBI Taxonomy" id="497964"/>
    <lineage>
        <taxon>Bacteria</taxon>
        <taxon>Pseudomonadati</taxon>
        <taxon>Verrucomicrobiota</taxon>
        <taxon>Spartobacteria</taxon>
        <taxon>Chthoniobacterales</taxon>
        <taxon>Chthoniobacteraceae</taxon>
        <taxon>Chthoniobacter</taxon>
    </lineage>
</organism>
<accession>B4D9E9</accession>
<sequence>MLKDWILRSSSQRSICKVISVAGGIAILAFATTGKITAVSPVLWIASPLVLLWLLDIGLASGQRHCAELLKKNPAKEDASVLLWEGGDASLGRFCRELISLSIWPFYLILFALIYFGGKEITKTNQEAAAQAEKKAATATAAMSPYSPQSSMPFGQARQPNNGPMPFNRTNPALPRFTPAPFPTPPRFTMPSRPPATPVRFATPPPAPNNSPAPAVKNP</sequence>
<evidence type="ECO:0000313" key="4">
    <source>
        <dbReference type="Proteomes" id="UP000005824"/>
    </source>
</evidence>
<reference evidence="3 4" key="1">
    <citation type="journal article" date="2011" name="J. Bacteriol.">
        <title>Genome sequence of Chthoniobacter flavus Ellin428, an aerobic heterotrophic soil bacterium.</title>
        <authorList>
            <person name="Kant R."/>
            <person name="van Passel M.W."/>
            <person name="Palva A."/>
            <person name="Lucas S."/>
            <person name="Lapidus A."/>
            <person name="Glavina Del Rio T."/>
            <person name="Dalin E."/>
            <person name="Tice H."/>
            <person name="Bruce D."/>
            <person name="Goodwin L."/>
            <person name="Pitluck S."/>
            <person name="Larimer F.W."/>
            <person name="Land M.L."/>
            <person name="Hauser L."/>
            <person name="Sangwan P."/>
            <person name="de Vos W.M."/>
            <person name="Janssen P.H."/>
            <person name="Smidt H."/>
        </authorList>
    </citation>
    <scope>NUCLEOTIDE SEQUENCE [LARGE SCALE GENOMIC DNA]</scope>
    <source>
        <strain evidence="3 4">Ellin428</strain>
    </source>
</reference>
<evidence type="ECO:0000256" key="2">
    <source>
        <dbReference type="SAM" id="Phobius"/>
    </source>
</evidence>
<gene>
    <name evidence="3" type="ORF">CfE428DRAFT_5539</name>
</gene>
<evidence type="ECO:0000256" key="1">
    <source>
        <dbReference type="SAM" id="MobiDB-lite"/>
    </source>
</evidence>
<feature type="transmembrane region" description="Helical" evidence="2">
    <location>
        <begin position="15"/>
        <end position="36"/>
    </location>
</feature>
<keyword evidence="2" id="KW-0812">Transmembrane</keyword>
<feature type="region of interest" description="Disordered" evidence="1">
    <location>
        <begin position="140"/>
        <end position="219"/>
    </location>
</feature>
<protein>
    <submittedName>
        <fullName evidence="3">Uncharacterized protein</fullName>
    </submittedName>
</protein>
<comment type="caution">
    <text evidence="3">The sequence shown here is derived from an EMBL/GenBank/DDBJ whole genome shotgun (WGS) entry which is preliminary data.</text>
</comment>
<keyword evidence="2" id="KW-1133">Transmembrane helix</keyword>